<evidence type="ECO:0000313" key="3">
    <source>
        <dbReference type="Proteomes" id="UP001190700"/>
    </source>
</evidence>
<accession>A0AAE0FT22</accession>
<feature type="compositionally biased region" description="Gly residues" evidence="1">
    <location>
        <begin position="336"/>
        <end position="353"/>
    </location>
</feature>
<proteinExistence type="predicted"/>
<name>A0AAE0FT22_9CHLO</name>
<evidence type="ECO:0000256" key="1">
    <source>
        <dbReference type="SAM" id="MobiDB-lite"/>
    </source>
</evidence>
<keyword evidence="3" id="KW-1185">Reference proteome</keyword>
<feature type="region of interest" description="Disordered" evidence="1">
    <location>
        <begin position="318"/>
        <end position="353"/>
    </location>
</feature>
<dbReference type="Proteomes" id="UP001190700">
    <property type="component" value="Unassembled WGS sequence"/>
</dbReference>
<sequence length="353" mass="38234">MPRAALPLHFAQRTPADFAQIGVDACIFFAREWAGSLPTQVAHEQIELESLTKDGMHPTEDGRLLMADMLAFLIRSQLKSPPRNADSAVALPAPLVNSLPRSQSNASASTITEFRSCYGFDENLPEQGGLSSMGLQWPKMEMDAKWVFERTEKESRTVNKPGMLAAQPGAVLEIQIDTLGSPPLFVGKPYFVLQYLSSYQHMGREQNSIIENSGRVATTENSNCTVRIESGQAYSGGGEGEAGRMVSSWLLESMEVMRQEADENLRAAEGQGLVTVEAWSGLVTAEVPVGTSGPSQVTWSQHLSVQDVLVEELPVVEYGSEPRQEHGNGSERKPGGGESLGQLWGRGGLASEA</sequence>
<gene>
    <name evidence="2" type="ORF">CYMTET_25774</name>
</gene>
<dbReference type="AlphaFoldDB" id="A0AAE0FT22"/>
<organism evidence="2 3">
    <name type="scientific">Cymbomonas tetramitiformis</name>
    <dbReference type="NCBI Taxonomy" id="36881"/>
    <lineage>
        <taxon>Eukaryota</taxon>
        <taxon>Viridiplantae</taxon>
        <taxon>Chlorophyta</taxon>
        <taxon>Pyramimonadophyceae</taxon>
        <taxon>Pyramimonadales</taxon>
        <taxon>Pyramimonadaceae</taxon>
        <taxon>Cymbomonas</taxon>
    </lineage>
</organism>
<reference evidence="2 3" key="1">
    <citation type="journal article" date="2015" name="Genome Biol. Evol.">
        <title>Comparative Genomics of a Bacterivorous Green Alga Reveals Evolutionary Causalities and Consequences of Phago-Mixotrophic Mode of Nutrition.</title>
        <authorList>
            <person name="Burns J.A."/>
            <person name="Paasch A."/>
            <person name="Narechania A."/>
            <person name="Kim E."/>
        </authorList>
    </citation>
    <scope>NUCLEOTIDE SEQUENCE [LARGE SCALE GENOMIC DNA]</scope>
    <source>
        <strain evidence="2 3">PLY_AMNH</strain>
    </source>
</reference>
<evidence type="ECO:0000313" key="2">
    <source>
        <dbReference type="EMBL" id="KAK3265552.1"/>
    </source>
</evidence>
<comment type="caution">
    <text evidence="2">The sequence shown here is derived from an EMBL/GenBank/DDBJ whole genome shotgun (WGS) entry which is preliminary data.</text>
</comment>
<dbReference type="EMBL" id="LGRX02013844">
    <property type="protein sequence ID" value="KAK3265552.1"/>
    <property type="molecule type" value="Genomic_DNA"/>
</dbReference>
<protein>
    <submittedName>
        <fullName evidence="2">Uncharacterized protein</fullName>
    </submittedName>
</protein>
<feature type="compositionally biased region" description="Basic and acidic residues" evidence="1">
    <location>
        <begin position="320"/>
        <end position="335"/>
    </location>
</feature>